<dbReference type="KEGG" id="hmo:HM1_2690"/>
<keyword evidence="2" id="KW-1185">Reference proteome</keyword>
<organism evidence="1 2">
    <name type="scientific">Heliobacterium modesticaldum (strain ATCC 51547 / Ice1)</name>
    <dbReference type="NCBI Taxonomy" id="498761"/>
    <lineage>
        <taxon>Bacteria</taxon>
        <taxon>Bacillati</taxon>
        <taxon>Bacillota</taxon>
        <taxon>Clostridia</taxon>
        <taxon>Eubacteriales</taxon>
        <taxon>Heliobacteriaceae</taxon>
        <taxon>Heliomicrobium</taxon>
    </lineage>
</organism>
<dbReference type="HOGENOM" id="CLU_3344457_0_0_9"/>
<dbReference type="EMBL" id="CP000930">
    <property type="protein sequence ID" value="ABZ85219.1"/>
    <property type="molecule type" value="Genomic_DNA"/>
</dbReference>
<proteinExistence type="predicted"/>
<gene>
    <name evidence="1" type="ORF">HM1_2690</name>
</gene>
<accession>B0TBU6</accession>
<evidence type="ECO:0000313" key="1">
    <source>
        <dbReference type="EMBL" id="ABZ85219.1"/>
    </source>
</evidence>
<sequence>MDMALDDPGDDHASLRIDDPVCEEGGLAIACRAGFTY</sequence>
<dbReference type="AlphaFoldDB" id="B0TBU6"/>
<protein>
    <submittedName>
        <fullName evidence="1">Uncharacterized protein</fullName>
    </submittedName>
</protein>
<name>B0TBU6_HELMI</name>
<dbReference type="Proteomes" id="UP000008550">
    <property type="component" value="Chromosome"/>
</dbReference>
<reference evidence="1 2" key="1">
    <citation type="journal article" date="2008" name="J. Bacteriol.">
        <title>The genome of Heliobacterium modesticaldum, a phototrophic representative of the Firmicutes containing the simplest photosynthetic apparatus.</title>
        <authorList>
            <person name="Sattley W.M."/>
            <person name="Madigan M.T."/>
            <person name="Swingley W.D."/>
            <person name="Cheung P.C."/>
            <person name="Clocksin K.M."/>
            <person name="Conrad A.L."/>
            <person name="Dejesa L.C."/>
            <person name="Honchak B.M."/>
            <person name="Jung D.O."/>
            <person name="Karbach L.E."/>
            <person name="Kurdoglu A."/>
            <person name="Lahiri S."/>
            <person name="Mastrian S.D."/>
            <person name="Page L.E."/>
            <person name="Taylor H.L."/>
            <person name="Wang Z.T."/>
            <person name="Raymond J."/>
            <person name="Chen M."/>
            <person name="Blankenship R.E."/>
            <person name="Touchman J.W."/>
        </authorList>
    </citation>
    <scope>NUCLEOTIDE SEQUENCE [LARGE SCALE GENOMIC DNA]</scope>
    <source>
        <strain evidence="2">ATCC 51547 / Ice1</strain>
    </source>
</reference>
<evidence type="ECO:0000313" key="2">
    <source>
        <dbReference type="Proteomes" id="UP000008550"/>
    </source>
</evidence>